<dbReference type="InterPro" id="IPR036661">
    <property type="entry name" value="Luciferase-like_sf"/>
</dbReference>
<evidence type="ECO:0000313" key="3">
    <source>
        <dbReference type="EMBL" id="KGM01416.1"/>
    </source>
</evidence>
<evidence type="ECO:0000256" key="1">
    <source>
        <dbReference type="ARBA" id="ARBA00023002"/>
    </source>
</evidence>
<reference evidence="3 4" key="1">
    <citation type="submission" date="2013-10" db="EMBL/GenBank/DDBJ databases">
        <authorList>
            <person name="Wang G."/>
            <person name="Zhuang W."/>
        </authorList>
    </citation>
    <scope>NUCLEOTIDE SEQUENCE [LARGE SCALE GENOMIC DNA]</scope>
    <source>
        <strain evidence="3 4">DSM 20118</strain>
    </source>
</reference>
<evidence type="ECO:0000313" key="4">
    <source>
        <dbReference type="Proteomes" id="UP000029833"/>
    </source>
</evidence>
<dbReference type="PANTHER" id="PTHR43244">
    <property type="match status" value="1"/>
</dbReference>
<dbReference type="RefSeq" id="WP_034632441.1">
    <property type="nucleotide sequence ID" value="NZ_AXNT01000108.1"/>
</dbReference>
<dbReference type="Gene3D" id="3.20.20.30">
    <property type="entry name" value="Luciferase-like domain"/>
    <property type="match status" value="1"/>
</dbReference>
<dbReference type="PANTHER" id="PTHR43244:SF1">
    <property type="entry name" value="5,10-METHYLENETETRAHYDROMETHANOPTERIN REDUCTASE"/>
    <property type="match status" value="1"/>
</dbReference>
<dbReference type="OrthoDB" id="180193at2"/>
<dbReference type="EMBL" id="AXNT01000108">
    <property type="protein sequence ID" value="KGM01416.1"/>
    <property type="molecule type" value="Genomic_DNA"/>
</dbReference>
<dbReference type="GO" id="GO:0016705">
    <property type="term" value="F:oxidoreductase activity, acting on paired donors, with incorporation or reduction of molecular oxygen"/>
    <property type="evidence" value="ECO:0007669"/>
    <property type="project" value="InterPro"/>
</dbReference>
<sequence>MTRFGYTLMTEQSGPKDLVRYAVAAERLGFDFEVSSDHFFPWLDEQGHAPFAWTVLGAVAQATETVDLMTYVTCPTVRYHPAVVAQKAATLAVLSDERFTLGLGAGENLNEHVAGQRWPAVGERHDMLEEAVEIIRELLAGERLTYEGDHFRVDSAKIWDLPERPVEIGIAVSGAQSISRFAPLADHLIAVEPDAEAFDAWDEAHGPVEPGEPKPRKIGQIPISWDTDEDAAVARAHQQFRWFAGGWKVNADLPTTEAFDAASQFVRPDDVAEQIPCGPDLDKIVEAVSAYWEAGFTDIALVQVGDEKQQEFLDTAAGPLLDRLRAAAPSEG</sequence>
<dbReference type="InterPro" id="IPR050564">
    <property type="entry name" value="F420-G6PD/mer"/>
</dbReference>
<proteinExistence type="predicted"/>
<dbReference type="InterPro" id="IPR019945">
    <property type="entry name" value="F420_G6P_DH-rel"/>
</dbReference>
<dbReference type="AlphaFoldDB" id="A0A0A0B840"/>
<protein>
    <submittedName>
        <fullName evidence="3">N5,N10-methylene tetrahydromethanopterin reductase</fullName>
    </submittedName>
</protein>
<accession>A0A0A0B840</accession>
<organism evidence="3 4">
    <name type="scientific">Cellulomonas cellasea DSM 20118</name>
    <dbReference type="NCBI Taxonomy" id="1408250"/>
    <lineage>
        <taxon>Bacteria</taxon>
        <taxon>Bacillati</taxon>
        <taxon>Actinomycetota</taxon>
        <taxon>Actinomycetes</taxon>
        <taxon>Micrococcales</taxon>
        <taxon>Cellulomonadaceae</taxon>
        <taxon>Cellulomonas</taxon>
    </lineage>
</organism>
<gene>
    <name evidence="3" type="ORF">Q760_01685</name>
</gene>
<dbReference type="InterPro" id="IPR011251">
    <property type="entry name" value="Luciferase-like_dom"/>
</dbReference>
<feature type="domain" description="Luciferase-like" evidence="2">
    <location>
        <begin position="3"/>
        <end position="297"/>
    </location>
</feature>
<keyword evidence="4" id="KW-1185">Reference proteome</keyword>
<dbReference type="SUPFAM" id="SSF51679">
    <property type="entry name" value="Bacterial luciferase-like"/>
    <property type="match status" value="1"/>
</dbReference>
<dbReference type="STRING" id="1408250.Q760_01685"/>
<comment type="caution">
    <text evidence="3">The sequence shown here is derived from an EMBL/GenBank/DDBJ whole genome shotgun (WGS) entry which is preliminary data.</text>
</comment>
<evidence type="ECO:0000259" key="2">
    <source>
        <dbReference type="Pfam" id="PF00296"/>
    </source>
</evidence>
<keyword evidence="1" id="KW-0560">Oxidoreductase</keyword>
<name>A0A0A0B840_9CELL</name>
<dbReference type="CDD" id="cd01097">
    <property type="entry name" value="Tetrahydromethanopterin_reductase"/>
    <property type="match status" value="1"/>
</dbReference>
<dbReference type="Pfam" id="PF00296">
    <property type="entry name" value="Bac_luciferase"/>
    <property type="match status" value="1"/>
</dbReference>
<dbReference type="NCBIfam" id="TIGR03557">
    <property type="entry name" value="F420_G6P_family"/>
    <property type="match status" value="1"/>
</dbReference>
<dbReference type="Proteomes" id="UP000029833">
    <property type="component" value="Unassembled WGS sequence"/>
</dbReference>